<feature type="compositionally biased region" description="Low complexity" evidence="1">
    <location>
        <begin position="455"/>
        <end position="464"/>
    </location>
</feature>
<keyword evidence="3" id="KW-1185">Reference proteome</keyword>
<reference evidence="2" key="1">
    <citation type="journal article" date="2021" name="Sci. Rep.">
        <title>Diploid genomic architecture of Nitzschia inconspicua, an elite biomass production diatom.</title>
        <authorList>
            <person name="Oliver A."/>
            <person name="Podell S."/>
            <person name="Pinowska A."/>
            <person name="Traller J.C."/>
            <person name="Smith S.R."/>
            <person name="McClure R."/>
            <person name="Beliaev A."/>
            <person name="Bohutskyi P."/>
            <person name="Hill E.A."/>
            <person name="Rabines A."/>
            <person name="Zheng H."/>
            <person name="Allen L.Z."/>
            <person name="Kuo A."/>
            <person name="Grigoriev I.V."/>
            <person name="Allen A.E."/>
            <person name="Hazlebeck D."/>
            <person name="Allen E.E."/>
        </authorList>
    </citation>
    <scope>NUCLEOTIDE SEQUENCE</scope>
    <source>
        <strain evidence="2">Hildebrandi</strain>
    </source>
</reference>
<feature type="compositionally biased region" description="Acidic residues" evidence="1">
    <location>
        <begin position="1027"/>
        <end position="1038"/>
    </location>
</feature>
<evidence type="ECO:0000256" key="1">
    <source>
        <dbReference type="SAM" id="MobiDB-lite"/>
    </source>
</evidence>
<feature type="compositionally biased region" description="Polar residues" evidence="1">
    <location>
        <begin position="382"/>
        <end position="391"/>
    </location>
</feature>
<organism evidence="2 3">
    <name type="scientific">Nitzschia inconspicua</name>
    <dbReference type="NCBI Taxonomy" id="303405"/>
    <lineage>
        <taxon>Eukaryota</taxon>
        <taxon>Sar</taxon>
        <taxon>Stramenopiles</taxon>
        <taxon>Ochrophyta</taxon>
        <taxon>Bacillariophyta</taxon>
        <taxon>Bacillariophyceae</taxon>
        <taxon>Bacillariophycidae</taxon>
        <taxon>Bacillariales</taxon>
        <taxon>Bacillariaceae</taxon>
        <taxon>Nitzschia</taxon>
    </lineage>
</organism>
<reference evidence="2" key="2">
    <citation type="submission" date="2021-04" db="EMBL/GenBank/DDBJ databases">
        <authorList>
            <person name="Podell S."/>
        </authorList>
    </citation>
    <scope>NUCLEOTIDE SEQUENCE</scope>
    <source>
        <strain evidence="2">Hildebrandi</strain>
    </source>
</reference>
<feature type="region of interest" description="Disordered" evidence="1">
    <location>
        <begin position="1027"/>
        <end position="1093"/>
    </location>
</feature>
<dbReference type="OrthoDB" id="48150at2759"/>
<feature type="region of interest" description="Disordered" evidence="1">
    <location>
        <begin position="785"/>
        <end position="845"/>
    </location>
</feature>
<dbReference type="Proteomes" id="UP000693970">
    <property type="component" value="Unassembled WGS sequence"/>
</dbReference>
<evidence type="ECO:0000313" key="3">
    <source>
        <dbReference type="Proteomes" id="UP000693970"/>
    </source>
</evidence>
<feature type="region of interest" description="Disordered" evidence="1">
    <location>
        <begin position="326"/>
        <end position="466"/>
    </location>
</feature>
<gene>
    <name evidence="2" type="ORF">IV203_028999</name>
</gene>
<feature type="region of interest" description="Disordered" evidence="1">
    <location>
        <begin position="30"/>
        <end position="66"/>
    </location>
</feature>
<dbReference type="EMBL" id="JAGRRH010000007">
    <property type="protein sequence ID" value="KAG7366329.1"/>
    <property type="molecule type" value="Genomic_DNA"/>
</dbReference>
<protein>
    <submittedName>
        <fullName evidence="2">Uncharacterized protein</fullName>
    </submittedName>
</protein>
<feature type="compositionally biased region" description="Basic and acidic residues" evidence="1">
    <location>
        <begin position="1039"/>
        <end position="1073"/>
    </location>
</feature>
<accession>A0A9K3Q2W0</accession>
<comment type="caution">
    <text evidence="2">The sequence shown here is derived from an EMBL/GenBank/DDBJ whole genome shotgun (WGS) entry which is preliminary data.</text>
</comment>
<feature type="compositionally biased region" description="Polar residues" evidence="1">
    <location>
        <begin position="802"/>
        <end position="840"/>
    </location>
</feature>
<dbReference type="AlphaFoldDB" id="A0A9K3Q2W0"/>
<name>A0A9K3Q2W0_9STRA</name>
<evidence type="ECO:0000313" key="2">
    <source>
        <dbReference type="EMBL" id="KAG7366329.1"/>
    </source>
</evidence>
<sequence length="1093" mass="119240">MPTQSRGFFSCDFCGLQHDTEEEARDHELTQCARRRPYPGTAPPPAAAYQQQTQRGQPYFSAPHQQQPLPPYPSAAMGPLSAAEMEGYPPYHFAAAAVSPYGHHPSMMMGGSYVPSGKDKAILLLNPHDHIPSLTVEDNLSCQHIEVFEATAESIAEYESSRKQAPSESIAAVPSTNNPAPRQIGMRCIHCSKYPQSAPSTTLTAVFRMVFPPSVASMADVVRRMADHHLSSCRMAPVEVQEACQLAFTRRRSKGGESKGNDNRDDDETRAALIDYCVGFCQQVGIANKQQHKSGMEYVQSASTTTGAAARPLPYGGGGSAYLDRMMGGPGYPKQPPPPYGGMAPRLGMGPVGESPAHGFAPTPLQRTRSDRPVEEGLPPSTGGNTPSTMGYPTPYATQRKRGSAASEYTASGEMPTPAQPLFDRRDSTRGGGSAYLTPASGGTRADVSPRGEYQDQQQQQQQQFDLPSNFPFYQERDRTWHCKFCSNIHPHHRDPQAIWGSRDGGPPPGNFIDHHLHMCRAYQQGHLMPPPGALMHPGAAGGFGMPPPPYGPGGWEQMPYPGMHPQHDYMFGYPPAQVPSHHEARENIAGGGRFDQGGVEQDTSGGMYPASSARTPRVAEQAIMPANTAAMNHAMEYLVNFDKEYYERDAETASIPKLVLDEDRLLLTDYFFFLMKQLRLCRFSEADRKTRGGKREKIKIGYGGLQCIHCADLPMSRKFFWSNVDRLANSFAEIPGHVLKCKRCPAQCKDALLQLKQGHPEQMAKLPRGSQKVFFRRMWARLHDGDPEDKDEQAASPDRSVGSSGLSPSRPTISTNIDKNSPESQKSTDISPSSGNSEETALVVQRSAKEAAAALAASANEATPPSPSSRVLLAIPEDKEWLSEKDIFVRKQLEVFCATEEDVAAARDDLKYPVSVGQVGIRCIHCALAHGSDAVGHAVAYPFNISGIHESVREIHRLHLDSCKNIPAAKKARLANLGASSLSSVLRRYYVLGAKALGLRDTKSSGIRSGGESSPIGSQAAFSFAETDEGEDADLEEEKFKSKEDQDLKPAAHATSEDKETEALKGIKRSSDAEDEDDPPAKMAKTEKQHWV</sequence>
<proteinExistence type="predicted"/>